<evidence type="ECO:0000313" key="8">
    <source>
        <dbReference type="EMBL" id="CAD9537311.1"/>
    </source>
</evidence>
<dbReference type="EMBL" id="HBGU01073839">
    <property type="protein sequence ID" value="CAD9537311.1"/>
    <property type="molecule type" value="Transcribed_RNA"/>
</dbReference>
<dbReference type="GO" id="GO:0006955">
    <property type="term" value="P:immune response"/>
    <property type="evidence" value="ECO:0007669"/>
    <property type="project" value="TreeGrafter"/>
</dbReference>
<feature type="region of interest" description="Disordered" evidence="6">
    <location>
        <begin position="189"/>
        <end position="212"/>
    </location>
</feature>
<feature type="domain" description="Protein kinase" evidence="7">
    <location>
        <begin position="64"/>
        <end position="378"/>
    </location>
</feature>
<keyword evidence="5" id="KW-0067">ATP-binding</keyword>
<dbReference type="Pfam" id="PF07714">
    <property type="entry name" value="PK_Tyr_Ser-Thr"/>
    <property type="match status" value="1"/>
</dbReference>
<accession>A0A7S2NFT9</accession>
<dbReference type="PANTHER" id="PTHR46716">
    <property type="entry name" value="MITOGEN-ACTIVATED PROTEIN KINASE KINASE KINASE 7"/>
    <property type="match status" value="1"/>
</dbReference>
<keyword evidence="2" id="KW-0808">Transferase</keyword>
<name>A0A7S2NFT9_9EUKA</name>
<evidence type="ECO:0000256" key="2">
    <source>
        <dbReference type="ARBA" id="ARBA00022679"/>
    </source>
</evidence>
<sequence>MVQKKLLQMVTDLNSLKPEDHAPGIAGHHLEASDRGWCNKQTESILHDGRDELAREFQHFNSRFRGRMVLKPGNVQKITRVSVGKCMHRTSDSSLHYCVVNGNVPAVGRVHTNEKSTRQVWHEIAIWSQVAHPHIVKMIGITYVNDKPCVLSEYHGEGSLYDANRRQLRLLTNSPLEIHATPAEMTIGGGSAFPPSASAHSTPQTHTPTASASAAARPELLLVEWARNIASAMAYLHTLTPVAILHRNLKSSNVLLSAGGTRLLITDFATACPLSSDMTPAVGSVRWMAPELLNDMVYSEHTDVYAFAMLCFEMLTYTMPFEHCTIQQAAFKVAAGERPTLPSSTPQWIFELITTCWRTKPDARPTFPQISTMLDKMVATLSLLTFQQCNPHNQRVQHAGLLPSIFQ</sequence>
<keyword evidence="1" id="KW-0723">Serine/threonine-protein kinase</keyword>
<organism evidence="8">
    <name type="scientific">Haptolina brevifila</name>
    <dbReference type="NCBI Taxonomy" id="156173"/>
    <lineage>
        <taxon>Eukaryota</taxon>
        <taxon>Haptista</taxon>
        <taxon>Haptophyta</taxon>
        <taxon>Prymnesiophyceae</taxon>
        <taxon>Prymnesiales</taxon>
        <taxon>Prymnesiaceae</taxon>
        <taxon>Haptolina</taxon>
    </lineage>
</organism>
<evidence type="ECO:0000256" key="1">
    <source>
        <dbReference type="ARBA" id="ARBA00022527"/>
    </source>
</evidence>
<protein>
    <recommendedName>
        <fullName evidence="7">Protein kinase domain-containing protein</fullName>
    </recommendedName>
</protein>
<dbReference type="GO" id="GO:0005524">
    <property type="term" value="F:ATP binding"/>
    <property type="evidence" value="ECO:0007669"/>
    <property type="project" value="UniProtKB-KW"/>
</dbReference>
<dbReference type="Gene3D" id="1.10.510.10">
    <property type="entry name" value="Transferase(Phosphotransferase) domain 1"/>
    <property type="match status" value="2"/>
</dbReference>
<gene>
    <name evidence="8" type="ORF">CBRE1094_LOCUS40216</name>
</gene>
<evidence type="ECO:0000256" key="6">
    <source>
        <dbReference type="SAM" id="MobiDB-lite"/>
    </source>
</evidence>
<evidence type="ECO:0000256" key="4">
    <source>
        <dbReference type="ARBA" id="ARBA00022777"/>
    </source>
</evidence>
<reference evidence="8" key="1">
    <citation type="submission" date="2021-01" db="EMBL/GenBank/DDBJ databases">
        <authorList>
            <person name="Corre E."/>
            <person name="Pelletier E."/>
            <person name="Niang G."/>
            <person name="Scheremetjew M."/>
            <person name="Finn R."/>
            <person name="Kale V."/>
            <person name="Holt S."/>
            <person name="Cochrane G."/>
            <person name="Meng A."/>
            <person name="Brown T."/>
            <person name="Cohen L."/>
        </authorList>
    </citation>
    <scope>NUCLEOTIDE SEQUENCE</scope>
    <source>
        <strain evidence="8">UTEX LB 985</strain>
    </source>
</reference>
<dbReference type="PANTHER" id="PTHR46716:SF1">
    <property type="entry name" value="MITOGEN-ACTIVATED PROTEIN KINASE KINASE KINASE 7"/>
    <property type="match status" value="1"/>
</dbReference>
<dbReference type="InterPro" id="IPR000719">
    <property type="entry name" value="Prot_kinase_dom"/>
</dbReference>
<dbReference type="GO" id="GO:0004709">
    <property type="term" value="F:MAP kinase kinase kinase activity"/>
    <property type="evidence" value="ECO:0007669"/>
    <property type="project" value="TreeGrafter"/>
</dbReference>
<dbReference type="AlphaFoldDB" id="A0A7S2NFT9"/>
<proteinExistence type="predicted"/>
<dbReference type="PROSITE" id="PS50011">
    <property type="entry name" value="PROTEIN_KINASE_DOM"/>
    <property type="match status" value="1"/>
</dbReference>
<feature type="compositionally biased region" description="Low complexity" evidence="6">
    <location>
        <begin position="198"/>
        <end position="212"/>
    </location>
</feature>
<evidence type="ECO:0000259" key="7">
    <source>
        <dbReference type="PROSITE" id="PS50011"/>
    </source>
</evidence>
<dbReference type="SUPFAM" id="SSF56112">
    <property type="entry name" value="Protein kinase-like (PK-like)"/>
    <property type="match status" value="1"/>
</dbReference>
<keyword evidence="4" id="KW-0418">Kinase</keyword>
<evidence type="ECO:0000256" key="3">
    <source>
        <dbReference type="ARBA" id="ARBA00022741"/>
    </source>
</evidence>
<dbReference type="InterPro" id="IPR011009">
    <property type="entry name" value="Kinase-like_dom_sf"/>
</dbReference>
<dbReference type="GO" id="GO:0007254">
    <property type="term" value="P:JNK cascade"/>
    <property type="evidence" value="ECO:0007669"/>
    <property type="project" value="TreeGrafter"/>
</dbReference>
<evidence type="ECO:0000256" key="5">
    <source>
        <dbReference type="ARBA" id="ARBA00022840"/>
    </source>
</evidence>
<keyword evidence="3" id="KW-0547">Nucleotide-binding</keyword>
<dbReference type="InterPro" id="IPR001245">
    <property type="entry name" value="Ser-Thr/Tyr_kinase_cat_dom"/>
</dbReference>